<evidence type="ECO:0000313" key="2">
    <source>
        <dbReference type="EMBL" id="ACH46881.1"/>
    </source>
</evidence>
<keyword evidence="1" id="KW-0472">Membrane</keyword>
<keyword evidence="1" id="KW-0812">Transmembrane</keyword>
<protein>
    <submittedName>
        <fullName evidence="2">Uncharacterized protein</fullName>
    </submittedName>
</protein>
<dbReference type="GeneID" id="6804891"/>
<dbReference type="RefSeq" id="YP_002154751.1">
    <property type="nucleotide sequence ID" value="NC_011183.1"/>
</dbReference>
<sequence>MVRSRFIADVLFEGATAAGKAADDIVASTRKFDPSTFYRKYDSSSFFENLKMPTTSLKTSGLLDTFTNLKNVDVSSLLPKASNTIVADLAQKAKKVDVADSTLTRVGKISDDLLSVGMDITHKVDIDESIVKKFDFRKKVLGVDEVKVAFKSPPDSFVNKKLMDKTDEVVDTVAKKAKDGPIMKNLKTLKKWEGTMNMVIISSYFMALHVRGEAPWSSSGEFEEILKDPFPVPDLLEMDIVDASSFVEDTKTNLIRRDAIATAMFACILVIFFVVGSKRRNPKNFLE</sequence>
<evidence type="ECO:0000256" key="1">
    <source>
        <dbReference type="SAM" id="Phobius"/>
    </source>
</evidence>
<organism evidence="2 3">
    <name type="scientific">Feldmannia species virus</name>
    <dbReference type="NCBI Taxonomy" id="39420"/>
    <lineage>
        <taxon>Viruses</taxon>
        <taxon>Varidnaviria</taxon>
        <taxon>Bamfordvirae</taxon>
        <taxon>Nucleocytoviricota</taxon>
        <taxon>Megaviricetes</taxon>
        <taxon>Algavirales</taxon>
        <taxon>Phycodnaviridae</taxon>
        <taxon>Phaeovirus</taxon>
        <taxon>Phaeovirus feldmanniae</taxon>
    </lineage>
</organism>
<accession>B5LWL8</accession>
<dbReference type="KEGG" id="vg:6804891"/>
<dbReference type="Proteomes" id="UP000204092">
    <property type="component" value="Segment"/>
</dbReference>
<evidence type="ECO:0000313" key="3">
    <source>
        <dbReference type="Proteomes" id="UP000204092"/>
    </source>
</evidence>
<feature type="transmembrane region" description="Helical" evidence="1">
    <location>
        <begin position="259"/>
        <end position="276"/>
    </location>
</feature>
<reference evidence="2 3" key="1">
    <citation type="journal article" date="2009" name="Virology">
        <title>Genomic analysis of the smallest giant virus--Feldmannia sp. virus 158.</title>
        <authorList>
            <person name="Schroeder D.C."/>
            <person name="Park Y."/>
            <person name="Yoon H.M."/>
            <person name="Lee Y.S."/>
            <person name="Kang S.W."/>
            <person name="Meints R.H."/>
            <person name="Ivey R.G."/>
            <person name="Choi T.J."/>
        </authorList>
    </citation>
    <scope>NUCLEOTIDE SEQUENCE [LARGE SCALE GENOMIC DNA]</scope>
    <source>
        <strain evidence="2">FsV-158</strain>
    </source>
</reference>
<keyword evidence="3" id="KW-1185">Reference proteome</keyword>
<name>B5LWL8_9PHYC</name>
<dbReference type="EMBL" id="EU916176">
    <property type="protein sequence ID" value="ACH46881.1"/>
    <property type="molecule type" value="Genomic_DNA"/>
</dbReference>
<keyword evidence="1" id="KW-1133">Transmembrane helix</keyword>
<proteinExistence type="predicted"/>